<dbReference type="RefSeq" id="WP_345438173.1">
    <property type="nucleotide sequence ID" value="NZ_BAABHK010000015.1"/>
</dbReference>
<gene>
    <name evidence="1" type="ORF">GCM10023196_079730</name>
</gene>
<keyword evidence="2" id="KW-1185">Reference proteome</keyword>
<dbReference type="Proteomes" id="UP001501442">
    <property type="component" value="Unassembled WGS sequence"/>
</dbReference>
<proteinExistence type="predicted"/>
<protein>
    <submittedName>
        <fullName evidence="1">Uncharacterized protein</fullName>
    </submittedName>
</protein>
<sequence>MKDFPSWMHAFRDLPPSWTPPDELKKPTHSPARNLALAMLVSDLIGNDAIELIGEWISAGARLNIWFKNPERRNLGEGEYPELLQLQGKVAERVYASWCSYKSAIGEPSSESADPEYQGLIDAIRSGITMINDAMK</sequence>
<comment type="caution">
    <text evidence="1">The sequence shown here is derived from an EMBL/GenBank/DDBJ whole genome shotgun (WGS) entry which is preliminary data.</text>
</comment>
<evidence type="ECO:0000313" key="1">
    <source>
        <dbReference type="EMBL" id="GAA4635199.1"/>
    </source>
</evidence>
<organism evidence="1 2">
    <name type="scientific">Actinoallomurus vinaceus</name>
    <dbReference type="NCBI Taxonomy" id="1080074"/>
    <lineage>
        <taxon>Bacteria</taxon>
        <taxon>Bacillati</taxon>
        <taxon>Actinomycetota</taxon>
        <taxon>Actinomycetes</taxon>
        <taxon>Streptosporangiales</taxon>
        <taxon>Thermomonosporaceae</taxon>
        <taxon>Actinoallomurus</taxon>
    </lineage>
</organism>
<evidence type="ECO:0000313" key="2">
    <source>
        <dbReference type="Proteomes" id="UP001501442"/>
    </source>
</evidence>
<reference evidence="2" key="1">
    <citation type="journal article" date="2019" name="Int. J. Syst. Evol. Microbiol.">
        <title>The Global Catalogue of Microorganisms (GCM) 10K type strain sequencing project: providing services to taxonomists for standard genome sequencing and annotation.</title>
        <authorList>
            <consortium name="The Broad Institute Genomics Platform"/>
            <consortium name="The Broad Institute Genome Sequencing Center for Infectious Disease"/>
            <person name="Wu L."/>
            <person name="Ma J."/>
        </authorList>
    </citation>
    <scope>NUCLEOTIDE SEQUENCE [LARGE SCALE GENOMIC DNA]</scope>
    <source>
        <strain evidence="2">JCM 17939</strain>
    </source>
</reference>
<dbReference type="EMBL" id="BAABHK010000015">
    <property type="protein sequence ID" value="GAA4635199.1"/>
    <property type="molecule type" value="Genomic_DNA"/>
</dbReference>
<accession>A0ABP8UP56</accession>
<name>A0ABP8UP56_9ACTN</name>